<evidence type="ECO:0000313" key="7">
    <source>
        <dbReference type="EMBL" id="VTY05688.1"/>
    </source>
</evidence>
<feature type="domain" description="Tetrapyrrole methylase" evidence="6">
    <location>
        <begin position="19"/>
        <end position="226"/>
    </location>
</feature>
<dbReference type="Proteomes" id="UP000626795">
    <property type="component" value="Unassembled WGS sequence"/>
</dbReference>
<sequence length="249" mass="27595">MCSDGLRFLGVVRMKPILYLIPTPLGAPDTPCLLPHEQQVIVGLTDFVVEAEKTARAHLKHLGVTTPIRELNLQTLNEHTDLKTLPELLKPLQEGRSMGIVSEAGCPAVADPGANLVALAHKHGFEVRPLVGPSSLLLALMASGANGQNFAFKGYLPSEKNERIQRLKALEQRSRQQNETQLFIETPYRNDALLADAVENLHPETRLCVATDLTLLTQEIISQTIAQWRKRKEMPNLKKRPTIFVLHAA</sequence>
<dbReference type="InterPro" id="IPR014776">
    <property type="entry name" value="4pyrrole_Mease_sub2"/>
</dbReference>
<evidence type="ECO:0000256" key="2">
    <source>
        <dbReference type="ARBA" id="ARBA00022552"/>
    </source>
</evidence>
<dbReference type="Gene3D" id="3.40.1010.10">
    <property type="entry name" value="Cobalt-precorrin-4 Transmethylase, Domain 1"/>
    <property type="match status" value="1"/>
</dbReference>
<dbReference type="GO" id="GO:0032259">
    <property type="term" value="P:methylation"/>
    <property type="evidence" value="ECO:0007669"/>
    <property type="project" value="UniProtKB-KW"/>
</dbReference>
<keyword evidence="3 7" id="KW-0489">Methyltransferase</keyword>
<dbReference type="InterPro" id="IPR000878">
    <property type="entry name" value="4pyrrol_Mease"/>
</dbReference>
<proteinExistence type="predicted"/>
<dbReference type="Pfam" id="PF00590">
    <property type="entry name" value="TP_methylase"/>
    <property type="match status" value="1"/>
</dbReference>
<name>A0A9X9QYZ2_NEISU</name>
<evidence type="ECO:0000259" key="6">
    <source>
        <dbReference type="Pfam" id="PF00590"/>
    </source>
</evidence>
<dbReference type="Gene3D" id="3.30.950.10">
    <property type="entry name" value="Methyltransferase, Cobalt-precorrin-4 Transmethylase, Domain 2"/>
    <property type="match status" value="1"/>
</dbReference>
<dbReference type="GO" id="GO:0008168">
    <property type="term" value="F:methyltransferase activity"/>
    <property type="evidence" value="ECO:0007669"/>
    <property type="project" value="UniProtKB-KW"/>
</dbReference>
<dbReference type="PANTHER" id="PTHR46111">
    <property type="entry name" value="RIBOSOMAL RNA SMALL SUBUNIT METHYLTRANSFERASE I"/>
    <property type="match status" value="1"/>
</dbReference>
<dbReference type="PIRSF" id="PIRSF005917">
    <property type="entry name" value="MTase_YraL"/>
    <property type="match status" value="1"/>
</dbReference>
<evidence type="ECO:0000256" key="3">
    <source>
        <dbReference type="ARBA" id="ARBA00022603"/>
    </source>
</evidence>
<dbReference type="PANTHER" id="PTHR46111:SF2">
    <property type="entry name" value="SAM-DEPENDENT METHYLTRANSFERASE"/>
    <property type="match status" value="1"/>
</dbReference>
<reference evidence="7" key="1">
    <citation type="submission" date="2019-05" db="EMBL/GenBank/DDBJ databases">
        <authorList>
            <person name="Hibberd M."/>
        </authorList>
    </citation>
    <scope>NUCLEOTIDE SEQUENCE</scope>
    <source>
        <strain evidence="7">Neisseria_subflava_BgEED23</strain>
    </source>
</reference>
<dbReference type="InterPro" id="IPR014777">
    <property type="entry name" value="4pyrrole_Mease_sub1"/>
</dbReference>
<evidence type="ECO:0000313" key="8">
    <source>
        <dbReference type="Proteomes" id="UP000626795"/>
    </source>
</evidence>
<keyword evidence="4 7" id="KW-0808">Transferase</keyword>
<keyword evidence="1" id="KW-0963">Cytoplasm</keyword>
<comment type="caution">
    <text evidence="7">The sequence shown here is derived from an EMBL/GenBank/DDBJ whole genome shotgun (WGS) entry which is preliminary data.</text>
</comment>
<dbReference type="InterPro" id="IPR008189">
    <property type="entry name" value="rRNA_ssu_MeTfrase_I"/>
</dbReference>
<keyword evidence="8" id="KW-1185">Reference proteome</keyword>
<evidence type="ECO:0000256" key="4">
    <source>
        <dbReference type="ARBA" id="ARBA00022679"/>
    </source>
</evidence>
<accession>A0A9X9QYZ2</accession>
<dbReference type="InterPro" id="IPR035996">
    <property type="entry name" value="4pyrrol_Methylase_sf"/>
</dbReference>
<dbReference type="CDD" id="cd11649">
    <property type="entry name" value="RsmI_like"/>
    <property type="match status" value="1"/>
</dbReference>
<gene>
    <name evidence="7" type="primary">rsmI_2</name>
    <name evidence="7" type="ORF">ONOEEDHL_02143</name>
</gene>
<organism evidence="7 8">
    <name type="scientific">Neisseria subflava</name>
    <dbReference type="NCBI Taxonomy" id="28449"/>
    <lineage>
        <taxon>Bacteria</taxon>
        <taxon>Pseudomonadati</taxon>
        <taxon>Pseudomonadota</taxon>
        <taxon>Betaproteobacteria</taxon>
        <taxon>Neisseriales</taxon>
        <taxon>Neisseriaceae</taxon>
        <taxon>Neisseria</taxon>
    </lineage>
</organism>
<keyword evidence="5" id="KW-0949">S-adenosyl-L-methionine</keyword>
<evidence type="ECO:0000256" key="1">
    <source>
        <dbReference type="ARBA" id="ARBA00022490"/>
    </source>
</evidence>
<dbReference type="AlphaFoldDB" id="A0A9X9QYZ2"/>
<dbReference type="EMBL" id="CABFLZ010000016">
    <property type="protein sequence ID" value="VTY05688.1"/>
    <property type="molecule type" value="Genomic_DNA"/>
</dbReference>
<dbReference type="EC" id="2.1.1.198" evidence="7"/>
<protein>
    <submittedName>
        <fullName evidence="7">Ribosomal RNA small subunit methyltransferase I</fullName>
        <ecNumber evidence="7">2.1.1.198</ecNumber>
    </submittedName>
</protein>
<dbReference type="SUPFAM" id="SSF53790">
    <property type="entry name" value="Tetrapyrrole methylase"/>
    <property type="match status" value="1"/>
</dbReference>
<evidence type="ECO:0000256" key="5">
    <source>
        <dbReference type="ARBA" id="ARBA00022691"/>
    </source>
</evidence>
<dbReference type="GO" id="GO:0006364">
    <property type="term" value="P:rRNA processing"/>
    <property type="evidence" value="ECO:0007669"/>
    <property type="project" value="UniProtKB-KW"/>
</dbReference>
<keyword evidence="2" id="KW-0698">rRNA processing</keyword>